<dbReference type="PANTHER" id="PTHR19302">
    <property type="entry name" value="GAMMA TUBULIN COMPLEX PROTEIN"/>
    <property type="match status" value="1"/>
</dbReference>
<evidence type="ECO:0000256" key="3">
    <source>
        <dbReference type="ARBA" id="ARBA00022701"/>
    </source>
</evidence>
<proteinExistence type="inferred from homology"/>
<dbReference type="RefSeq" id="XP_003046043.1">
    <property type="nucleotide sequence ID" value="XM_003045997.1"/>
</dbReference>
<dbReference type="GO" id="GO:0005816">
    <property type="term" value="C:spindle pole body"/>
    <property type="evidence" value="ECO:0007669"/>
    <property type="project" value="UniProtKB-ARBA"/>
</dbReference>
<name>C7Z4D6_FUSV7</name>
<accession>C7Z4D6</accession>
<dbReference type="GO" id="GO:0031122">
    <property type="term" value="P:cytoplasmic microtubule organization"/>
    <property type="evidence" value="ECO:0007669"/>
    <property type="project" value="TreeGrafter"/>
</dbReference>
<dbReference type="Gene3D" id="1.20.120.1900">
    <property type="entry name" value="Gamma-tubulin complex, C-terminal domain"/>
    <property type="match status" value="1"/>
</dbReference>
<dbReference type="GO" id="GO:0000930">
    <property type="term" value="C:gamma-tubulin complex"/>
    <property type="evidence" value="ECO:0007669"/>
    <property type="project" value="UniProtKB-ARBA"/>
</dbReference>
<dbReference type="InterPro" id="IPR007259">
    <property type="entry name" value="GCP"/>
</dbReference>
<dbReference type="GO" id="GO:0000922">
    <property type="term" value="C:spindle pole"/>
    <property type="evidence" value="ECO:0007669"/>
    <property type="project" value="InterPro"/>
</dbReference>
<protein>
    <recommendedName>
        <fullName evidence="5">Spindle pole body component</fullName>
    </recommendedName>
</protein>
<dbReference type="Pfam" id="PF17681">
    <property type="entry name" value="GCP_N_terminal"/>
    <property type="match status" value="1"/>
</dbReference>
<dbReference type="GO" id="GO:0051225">
    <property type="term" value="P:spindle assembly"/>
    <property type="evidence" value="ECO:0007669"/>
    <property type="project" value="TreeGrafter"/>
</dbReference>
<feature type="domain" description="Gamma tubulin complex component protein N-terminal" evidence="8">
    <location>
        <begin position="226"/>
        <end position="481"/>
    </location>
</feature>
<dbReference type="OMA" id="DYCFHVG"/>
<feature type="region of interest" description="Disordered" evidence="6">
    <location>
        <begin position="22"/>
        <end position="62"/>
    </location>
</feature>
<reference evidence="9 10" key="1">
    <citation type="journal article" date="2009" name="PLoS Genet.">
        <title>The genome of Nectria haematococca: contribution of supernumerary chromosomes to gene expansion.</title>
        <authorList>
            <person name="Coleman J.J."/>
            <person name="Rounsley S.D."/>
            <person name="Rodriguez-Carres M."/>
            <person name="Kuo A."/>
            <person name="Wasmann C.C."/>
            <person name="Grimwood J."/>
            <person name="Schmutz J."/>
            <person name="Taga M."/>
            <person name="White G.J."/>
            <person name="Zhou S."/>
            <person name="Schwartz D.C."/>
            <person name="Freitag M."/>
            <person name="Ma L.J."/>
            <person name="Danchin E.G."/>
            <person name="Henrissat B."/>
            <person name="Coutinho P.M."/>
            <person name="Nelson D.R."/>
            <person name="Straney D."/>
            <person name="Napoli C.A."/>
            <person name="Barker B.M."/>
            <person name="Gribskov M."/>
            <person name="Rep M."/>
            <person name="Kroken S."/>
            <person name="Molnar I."/>
            <person name="Rensing C."/>
            <person name="Kennell J.C."/>
            <person name="Zamora J."/>
            <person name="Farman M.L."/>
            <person name="Selker E.U."/>
            <person name="Salamov A."/>
            <person name="Shapiro H."/>
            <person name="Pangilinan J."/>
            <person name="Lindquist E."/>
            <person name="Lamers C."/>
            <person name="Grigoriev I.V."/>
            <person name="Geiser D.M."/>
            <person name="Covert S.F."/>
            <person name="Temporini E."/>
            <person name="Vanetten H.D."/>
        </authorList>
    </citation>
    <scope>NUCLEOTIDE SEQUENCE [LARGE SCALE GENOMIC DNA]</scope>
    <source>
        <strain evidence="10">ATCC MYA-4622 / CBS 123669 / FGSC 9596 / NRRL 45880 / 77-13-4</strain>
    </source>
</reference>
<dbReference type="eggNOG" id="KOG2000">
    <property type="taxonomic scope" value="Eukaryota"/>
</dbReference>
<dbReference type="GO" id="GO:0051011">
    <property type="term" value="F:microtubule minus-end binding"/>
    <property type="evidence" value="ECO:0007669"/>
    <property type="project" value="TreeGrafter"/>
</dbReference>
<dbReference type="EMBL" id="GG698910">
    <property type="protein sequence ID" value="EEU40330.1"/>
    <property type="molecule type" value="Genomic_DNA"/>
</dbReference>
<evidence type="ECO:0000259" key="7">
    <source>
        <dbReference type="Pfam" id="PF04130"/>
    </source>
</evidence>
<keyword evidence="10" id="KW-1185">Reference proteome</keyword>
<keyword evidence="3 5" id="KW-0493">Microtubule</keyword>
<dbReference type="GO" id="GO:0005874">
    <property type="term" value="C:microtubule"/>
    <property type="evidence" value="ECO:0007669"/>
    <property type="project" value="UniProtKB-KW"/>
</dbReference>
<dbReference type="InterPro" id="IPR041470">
    <property type="entry name" value="GCP_N"/>
</dbReference>
<dbReference type="GeneID" id="9668402"/>
<comment type="subcellular location">
    <subcellularLocation>
        <location evidence="5">Cytoplasm</location>
        <location evidence="5">Cytoskeleton</location>
        <location evidence="5">Microtubule organizing center</location>
    </subcellularLocation>
</comment>
<evidence type="ECO:0000313" key="9">
    <source>
        <dbReference type="EMBL" id="EEU40330.1"/>
    </source>
</evidence>
<dbReference type="Pfam" id="PF04130">
    <property type="entry name" value="GCP_C_terminal"/>
    <property type="match status" value="1"/>
</dbReference>
<keyword evidence="2 5" id="KW-0963">Cytoplasm</keyword>
<evidence type="ECO:0000256" key="4">
    <source>
        <dbReference type="ARBA" id="ARBA00023212"/>
    </source>
</evidence>
<feature type="compositionally biased region" description="Polar residues" evidence="6">
    <location>
        <begin position="35"/>
        <end position="62"/>
    </location>
</feature>
<evidence type="ECO:0000256" key="5">
    <source>
        <dbReference type="RuleBase" id="RU363050"/>
    </source>
</evidence>
<feature type="domain" description="Gamma tubulin complex component C-terminal" evidence="7">
    <location>
        <begin position="644"/>
        <end position="1015"/>
    </location>
</feature>
<dbReference type="AlphaFoldDB" id="C7Z4D6"/>
<dbReference type="STRING" id="660122.C7Z4D6"/>
<feature type="region of interest" description="Disordered" evidence="6">
    <location>
        <begin position="121"/>
        <end position="149"/>
    </location>
</feature>
<dbReference type="KEGG" id="nhe:NECHADRAFT_91068"/>
<organism evidence="9 10">
    <name type="scientific">Fusarium vanettenii (strain ATCC MYA-4622 / CBS 123669 / FGSC 9596 / NRRL 45880 / 77-13-4)</name>
    <name type="common">Fusarium solani subsp. pisi</name>
    <dbReference type="NCBI Taxonomy" id="660122"/>
    <lineage>
        <taxon>Eukaryota</taxon>
        <taxon>Fungi</taxon>
        <taxon>Dikarya</taxon>
        <taxon>Ascomycota</taxon>
        <taxon>Pezizomycotina</taxon>
        <taxon>Sordariomycetes</taxon>
        <taxon>Hypocreomycetidae</taxon>
        <taxon>Hypocreales</taxon>
        <taxon>Nectriaceae</taxon>
        <taxon>Fusarium</taxon>
        <taxon>Fusarium solani species complex</taxon>
        <taxon>Fusarium vanettenii</taxon>
    </lineage>
</organism>
<dbReference type="GO" id="GO:0007020">
    <property type="term" value="P:microtubule nucleation"/>
    <property type="evidence" value="ECO:0007669"/>
    <property type="project" value="InterPro"/>
</dbReference>
<comment type="similarity">
    <text evidence="1 5">Belongs to the TUBGCP family.</text>
</comment>
<dbReference type="Proteomes" id="UP000005206">
    <property type="component" value="Chromosome 2"/>
</dbReference>
<evidence type="ECO:0000256" key="6">
    <source>
        <dbReference type="SAM" id="MobiDB-lite"/>
    </source>
</evidence>
<dbReference type="InterPro" id="IPR040457">
    <property type="entry name" value="GCP_C"/>
</dbReference>
<dbReference type="FunFam" id="1.20.120.1900:FF:000013">
    <property type="entry name" value="Spindle pole body component"/>
    <property type="match status" value="1"/>
</dbReference>
<dbReference type="PANTHER" id="PTHR19302:SF70">
    <property type="entry name" value="GAMMA-TUBULIN COMPLEX COMPONENT 6"/>
    <property type="match status" value="1"/>
</dbReference>
<dbReference type="GO" id="GO:0043015">
    <property type="term" value="F:gamma-tubulin binding"/>
    <property type="evidence" value="ECO:0007669"/>
    <property type="project" value="InterPro"/>
</dbReference>
<dbReference type="VEuPathDB" id="FungiDB:NECHADRAFT_91068"/>
<evidence type="ECO:0000313" key="10">
    <source>
        <dbReference type="Proteomes" id="UP000005206"/>
    </source>
</evidence>
<keyword evidence="4 5" id="KW-0206">Cytoskeleton</keyword>
<evidence type="ECO:0000256" key="2">
    <source>
        <dbReference type="ARBA" id="ARBA00022490"/>
    </source>
</evidence>
<evidence type="ECO:0000256" key="1">
    <source>
        <dbReference type="ARBA" id="ARBA00010337"/>
    </source>
</evidence>
<dbReference type="HOGENOM" id="CLU_006331_0_0_1"/>
<dbReference type="GO" id="GO:0051321">
    <property type="term" value="P:meiotic cell cycle"/>
    <property type="evidence" value="ECO:0007669"/>
    <property type="project" value="TreeGrafter"/>
</dbReference>
<dbReference type="OrthoDB" id="775571at2759"/>
<dbReference type="InParanoid" id="C7Z4D6"/>
<dbReference type="InterPro" id="IPR042241">
    <property type="entry name" value="GCP_C_sf"/>
</dbReference>
<evidence type="ECO:0000259" key="8">
    <source>
        <dbReference type="Pfam" id="PF17681"/>
    </source>
</evidence>
<sequence>MRDSLAPCSGRSSAQLQCMLSAKSAGTRRGAANSRKLTARTNGPHAQQLNPTMHSTRPTSWTMPDSVFDIPDLWKTSKWHAQLNDDLGGPNPFFSPSLKNSDLVRLSSIAVEKNGFFQLPSLRPEPEEAEPEVTTSSNDVPTPKETIHNAEPTDDLWMDIDEPKTKVAEHKTWDGFIAGRSTVGQPHMVTEAGAGVYDALLTWSMDPLELKNSDIPIIDAKAYFTSLLALALGQESVFFLRPDKGRSLAPALPSMRVSGYSRDVLEGLEKQCHKCGLMFLELQSFVQTTYSKRTNRCGVALAGALDQVLKDVQQHVAVSGQNPRSLLELQSTVKGLLAILAPFRRLTAKFRKGYTDEHVLSYVFHEAYSVDYGEEQLRGTMREVLQRVSQPWIEFLEEWIGTRREEGLPLTKANVGESKGFIKVDKEKYMDDFGQEVEDVDFRLDESKMPHFMPYDIAKSIFETGKNLRFIRTCHPEHPLATPNILDMTRPPKVGWLYDWDAIHELEARVNEYRANLFEAVQKARTHQDPDQHEEQDLLKRYMLPLASGAELQYHGIEADQMEQRLLASIEQFNQPLPDHGAEDSLSQVVRQRLSGAYRPPAQRPDFAPHWSLLPVLSFGGIASAQSYVVNQESLRLLFSDHDLRSHLKMHRDFHMFGNGLFVSRLSHALFDPELETAERQAGVARQGGVMGLRLGGRDTWPPASSELRLALMGVLAESFTSDNGFSKERLTSISRDSAELPGDLSFGVRDLSEEEIEKCMNPDSLEALDFLRLSYKAPGPLSSIITPVILTQYDRIFKFLLRILRMLYVINQLFRDVNSRTTHWYDPEDISYRFAREAHHFVSGITSFFFDSGIAIPWQAFEAKLDKIESDLNNPDLSSTPETVESPDRLREFHSRVLDRIMLSLFLRKRQQPVLKLLDEIFVSLLAYSKFSRMKAMGIGPDTSPEETRDEIRRLYKNFKTKVQIFATVCRALTEKSRSTSNKVSDDLGLKQEGIGEDHMVAQLLMKLEMNEYYTKG</sequence>
<gene>
    <name evidence="9" type="ORF">NECHADRAFT_91068</name>
</gene>
<dbReference type="GO" id="GO:0000278">
    <property type="term" value="P:mitotic cell cycle"/>
    <property type="evidence" value="ECO:0007669"/>
    <property type="project" value="TreeGrafter"/>
</dbReference>